<dbReference type="Proteomes" id="UP000324222">
    <property type="component" value="Unassembled WGS sequence"/>
</dbReference>
<feature type="compositionally biased region" description="Basic and acidic residues" evidence="1">
    <location>
        <begin position="31"/>
        <end position="62"/>
    </location>
</feature>
<feature type="region of interest" description="Disordered" evidence="1">
    <location>
        <begin position="1"/>
        <end position="75"/>
    </location>
</feature>
<dbReference type="EMBL" id="VSRR010151823">
    <property type="protein sequence ID" value="MPD06546.1"/>
    <property type="molecule type" value="Genomic_DNA"/>
</dbReference>
<protein>
    <submittedName>
        <fullName evidence="2">Uncharacterized protein</fullName>
    </submittedName>
</protein>
<sequence>MEACGGPQWVLRGGDKSFAGPPPSNLHIRSRRDPHSERGRGDGGARGDGEAGHKGSSEERKAKPNMISVPFLPST</sequence>
<gene>
    <name evidence="2" type="ORF">E2C01_102362</name>
</gene>
<dbReference type="AlphaFoldDB" id="A0A5B7KI96"/>
<proteinExistence type="predicted"/>
<name>A0A5B7KI96_PORTR</name>
<reference evidence="2 3" key="1">
    <citation type="submission" date="2019-05" db="EMBL/GenBank/DDBJ databases">
        <title>Another draft genome of Portunus trituberculatus and its Hox gene families provides insights of decapod evolution.</title>
        <authorList>
            <person name="Jeong J.-H."/>
            <person name="Song I."/>
            <person name="Kim S."/>
            <person name="Choi T."/>
            <person name="Kim D."/>
            <person name="Ryu S."/>
            <person name="Kim W."/>
        </authorList>
    </citation>
    <scope>NUCLEOTIDE SEQUENCE [LARGE SCALE GENOMIC DNA]</scope>
    <source>
        <tissue evidence="2">Muscle</tissue>
    </source>
</reference>
<evidence type="ECO:0000313" key="2">
    <source>
        <dbReference type="EMBL" id="MPD06546.1"/>
    </source>
</evidence>
<organism evidence="2 3">
    <name type="scientific">Portunus trituberculatus</name>
    <name type="common">Swimming crab</name>
    <name type="synonym">Neptunus trituberculatus</name>
    <dbReference type="NCBI Taxonomy" id="210409"/>
    <lineage>
        <taxon>Eukaryota</taxon>
        <taxon>Metazoa</taxon>
        <taxon>Ecdysozoa</taxon>
        <taxon>Arthropoda</taxon>
        <taxon>Crustacea</taxon>
        <taxon>Multicrustacea</taxon>
        <taxon>Malacostraca</taxon>
        <taxon>Eumalacostraca</taxon>
        <taxon>Eucarida</taxon>
        <taxon>Decapoda</taxon>
        <taxon>Pleocyemata</taxon>
        <taxon>Brachyura</taxon>
        <taxon>Eubrachyura</taxon>
        <taxon>Portunoidea</taxon>
        <taxon>Portunidae</taxon>
        <taxon>Portuninae</taxon>
        <taxon>Portunus</taxon>
    </lineage>
</organism>
<comment type="caution">
    <text evidence="2">The sequence shown here is derived from an EMBL/GenBank/DDBJ whole genome shotgun (WGS) entry which is preliminary data.</text>
</comment>
<accession>A0A5B7KI96</accession>
<evidence type="ECO:0000256" key="1">
    <source>
        <dbReference type="SAM" id="MobiDB-lite"/>
    </source>
</evidence>
<evidence type="ECO:0000313" key="3">
    <source>
        <dbReference type="Proteomes" id="UP000324222"/>
    </source>
</evidence>
<keyword evidence="3" id="KW-1185">Reference proteome</keyword>